<keyword evidence="2" id="KW-0812">Transmembrane</keyword>
<evidence type="ECO:0000256" key="1">
    <source>
        <dbReference type="SAM" id="MobiDB-lite"/>
    </source>
</evidence>
<proteinExistence type="predicted"/>
<dbReference type="EMBL" id="MGAC01000028">
    <property type="protein sequence ID" value="OGK37873.1"/>
    <property type="molecule type" value="Genomic_DNA"/>
</dbReference>
<protein>
    <submittedName>
        <fullName evidence="3">Uncharacterized protein</fullName>
    </submittedName>
</protein>
<evidence type="ECO:0000313" key="3">
    <source>
        <dbReference type="EMBL" id="OGK37873.1"/>
    </source>
</evidence>
<dbReference type="Proteomes" id="UP000176803">
    <property type="component" value="Unassembled WGS sequence"/>
</dbReference>
<gene>
    <name evidence="3" type="ORF">A3F03_01490</name>
</gene>
<feature type="region of interest" description="Disordered" evidence="1">
    <location>
        <begin position="946"/>
        <end position="965"/>
    </location>
</feature>
<keyword evidence="2" id="KW-0472">Membrane</keyword>
<keyword evidence="2" id="KW-1133">Transmembrane helix</keyword>
<evidence type="ECO:0000313" key="4">
    <source>
        <dbReference type="Proteomes" id="UP000176803"/>
    </source>
</evidence>
<feature type="region of interest" description="Disordered" evidence="1">
    <location>
        <begin position="86"/>
        <end position="105"/>
    </location>
</feature>
<feature type="compositionally biased region" description="Pro residues" evidence="1">
    <location>
        <begin position="1"/>
        <end position="10"/>
    </location>
</feature>
<feature type="compositionally biased region" description="Polar residues" evidence="1">
    <location>
        <begin position="86"/>
        <end position="99"/>
    </location>
</feature>
<sequence length="1258" mass="144985">MTPPNQPENGPPAQRLPPDDGAPPPNQEVFTSQPEEPLTRDEEQYIDQKRAETAAKANQKKDPAAAEGSKLVSDFKDLAQQAVQAEQVTNQKVDQNQPRTYEGNIQDENAPKHKVQTTKVWVQEILKAFKHKPQLIAQSAPQSPNNRNARILEELTDRIEDPDSISATASPYIYKLINRALTGSYRPLQILEKLDLIRLRAIDPQLFNRVVGAMAKVAETTDSKEEIAQFMREFQINPDLLQGRMSQGESQLLEKFSTGSPDDINAREFYKALQSGESLRKYYIDEMRKMRQNPDIANDEQAAKAVTKKIHQTIEYVIYRIYDTTLRNQKDKDFDATARDIGGFFENPQMQYDAFYKKLTTLATDVAQVETVDDTPYQVFRHETKTIFDRKKGLMEVNVETNKLESAPITRFVSSLGEIAKTERGMYRYGFNFRYLIQKPTDPRQGSLFGTIKNYAEQDIDMETFDRLYSLPFNDMVQAARLSLEPMYKRFFAKYGWQKAAELMKDPKDPLSPFNAPESRAREQLLAYYKGRAPEWAISRAFYHARMESFGKEFMFQLYSSYADPILTDTGQPTYLSESPFAHNSVYDYVMEAKRWGGDFRMKGMIWLPRNRVFKNFDHESLIERGKKHWENSFRYGNLAYFGDEDFEDAEQIIAMTNITKQGGVDMVGGWRLMPSMVHWIEDYFDKGADKIKAVDGVFVKTWKSLENIGINAVKVYSENYLFGKLDAKELTARAPEWEKFYKFLYRRYFSDGVGRSFAGGFTNENEYWNRIKSRILESSLSGVDKKAMLMEHVYNAMTVMLHERTPLEFVFSERARSSQNGITLQKELYDCFFDPEKGAIWGSTQADYAKWDEALDDLIFVQQRARMDSLVKIDELRATNSTNIYGDINQDRSSITIGAGKTGYVIDRQYIRQVLQARYTQAGDADRVDRAVKLYEELTNRLQAKPEESELENNWSQGKDLEGNADPKKAAEYRALHDRARNRKIQERNVWFAKAWQDGKFGMTFLSDTAGKLLYRAATGEETVARTAGRMVVTAEEVHNYFMNLGEGGFLPLIKPAAREGEEKWKPIYDRISEMKTKFKSEDEDMALTMTKEFAQYAVLMLRRDDRFRELVDRTAAHFARKKTAIGHAFVDEGWAHDMGREEIYKFLSVFSTGYLMPQYTPKDQRRYKEIKYDELPVGAKLKEQRWLKKLLGQIEKDTTFYERDFLAEDSSEGVRKAAGAGKKEVWLKNGILLAVIVAGLILALAAKQGFKEIKLS</sequence>
<organism evidence="3 4">
    <name type="scientific">Candidatus Roizmanbacteria bacterium RIFCSPHIGHO2_12_FULL_41_11</name>
    <dbReference type="NCBI Taxonomy" id="1802052"/>
    <lineage>
        <taxon>Bacteria</taxon>
        <taxon>Candidatus Roizmaniibacteriota</taxon>
    </lineage>
</organism>
<feature type="region of interest" description="Disordered" evidence="1">
    <location>
        <begin position="1"/>
        <end position="41"/>
    </location>
</feature>
<reference evidence="3 4" key="1">
    <citation type="journal article" date="2016" name="Nat. Commun.">
        <title>Thousands of microbial genomes shed light on interconnected biogeochemical processes in an aquifer system.</title>
        <authorList>
            <person name="Anantharaman K."/>
            <person name="Brown C.T."/>
            <person name="Hug L.A."/>
            <person name="Sharon I."/>
            <person name="Castelle C.J."/>
            <person name="Probst A.J."/>
            <person name="Thomas B.C."/>
            <person name="Singh A."/>
            <person name="Wilkins M.J."/>
            <person name="Karaoz U."/>
            <person name="Brodie E.L."/>
            <person name="Williams K.H."/>
            <person name="Hubbard S.S."/>
            <person name="Banfield J.F."/>
        </authorList>
    </citation>
    <scope>NUCLEOTIDE SEQUENCE [LARGE SCALE GENOMIC DNA]</scope>
</reference>
<evidence type="ECO:0000256" key="2">
    <source>
        <dbReference type="SAM" id="Phobius"/>
    </source>
</evidence>
<feature type="transmembrane region" description="Helical" evidence="2">
    <location>
        <begin position="1227"/>
        <end position="1248"/>
    </location>
</feature>
<dbReference type="AlphaFoldDB" id="A0A1F7I3E6"/>
<name>A0A1F7I3E6_9BACT</name>
<accession>A0A1F7I3E6</accession>
<comment type="caution">
    <text evidence="3">The sequence shown here is derived from an EMBL/GenBank/DDBJ whole genome shotgun (WGS) entry which is preliminary data.</text>
</comment>